<comment type="caution">
    <text evidence="2">The sequence shown here is derived from an EMBL/GenBank/DDBJ whole genome shotgun (WGS) entry which is preliminary data.</text>
</comment>
<protein>
    <submittedName>
        <fullName evidence="2">Uncharacterized protein</fullName>
    </submittedName>
</protein>
<keyword evidence="3" id="KW-1185">Reference proteome</keyword>
<organism evidence="2 3">
    <name type="scientific">Blastomyces silverae</name>
    <dbReference type="NCBI Taxonomy" id="2060906"/>
    <lineage>
        <taxon>Eukaryota</taxon>
        <taxon>Fungi</taxon>
        <taxon>Dikarya</taxon>
        <taxon>Ascomycota</taxon>
        <taxon>Pezizomycotina</taxon>
        <taxon>Eurotiomycetes</taxon>
        <taxon>Eurotiomycetidae</taxon>
        <taxon>Onygenales</taxon>
        <taxon>Ajellomycetaceae</taxon>
        <taxon>Blastomyces</taxon>
    </lineage>
</organism>
<reference evidence="3" key="1">
    <citation type="journal article" date="2015" name="PLoS Genet.">
        <title>The dynamic genome and transcriptome of the human fungal pathogen Blastomyces and close relative Emmonsia.</title>
        <authorList>
            <person name="Munoz J.F."/>
            <person name="Gauthier G.M."/>
            <person name="Desjardins C.A."/>
            <person name="Gallo J.E."/>
            <person name="Holder J."/>
            <person name="Sullivan T.D."/>
            <person name="Marty A.J."/>
            <person name="Carmen J.C."/>
            <person name="Chen Z."/>
            <person name="Ding L."/>
            <person name="Gujja S."/>
            <person name="Magrini V."/>
            <person name="Misas E."/>
            <person name="Mitreva M."/>
            <person name="Priest M."/>
            <person name="Saif S."/>
            <person name="Whiston E.A."/>
            <person name="Young S."/>
            <person name="Zeng Q."/>
            <person name="Goldman W.E."/>
            <person name="Mardis E.R."/>
            <person name="Taylor J.W."/>
            <person name="McEwen J.G."/>
            <person name="Clay O.K."/>
            <person name="Klein B.S."/>
            <person name="Cuomo C.A."/>
        </authorList>
    </citation>
    <scope>NUCLEOTIDE SEQUENCE [LARGE SCALE GENOMIC DNA]</scope>
    <source>
        <strain evidence="3">UAMH 139</strain>
    </source>
</reference>
<evidence type="ECO:0000313" key="2">
    <source>
        <dbReference type="EMBL" id="KLJ07290.1"/>
    </source>
</evidence>
<evidence type="ECO:0000313" key="3">
    <source>
        <dbReference type="Proteomes" id="UP000053573"/>
    </source>
</evidence>
<feature type="region of interest" description="Disordered" evidence="1">
    <location>
        <begin position="1"/>
        <end position="27"/>
    </location>
</feature>
<name>A0A0H1B7F2_9EURO</name>
<dbReference type="Proteomes" id="UP000053573">
    <property type="component" value="Unassembled WGS sequence"/>
</dbReference>
<gene>
    <name evidence="2" type="ORF">EMPG_10023</name>
</gene>
<dbReference type="EMBL" id="LDEV01002857">
    <property type="protein sequence ID" value="KLJ07290.1"/>
    <property type="molecule type" value="Genomic_DNA"/>
</dbReference>
<accession>A0A0H1B7F2</accession>
<dbReference type="AlphaFoldDB" id="A0A0H1B7F2"/>
<sequence>MANGSRLEATRPQQLLIQPCRRPPPPQKMTTLKMKRTLKIALAHPPWAESTLGCPIYLPLRPLQSRERLVRQVSLLKHPLRRPLLHQAARRAC</sequence>
<proteinExistence type="predicted"/>
<evidence type="ECO:0000256" key="1">
    <source>
        <dbReference type="SAM" id="MobiDB-lite"/>
    </source>
</evidence>